<dbReference type="GO" id="GO:0004383">
    <property type="term" value="F:guanylate cyclase activity"/>
    <property type="evidence" value="ECO:0007669"/>
    <property type="project" value="UniProtKB-EC"/>
</dbReference>
<keyword evidence="6" id="KW-0456">Lyase</keyword>
<dbReference type="Pfam" id="PF07701">
    <property type="entry name" value="HNOBA"/>
    <property type="match status" value="1"/>
</dbReference>
<evidence type="ECO:0000256" key="3">
    <source>
        <dbReference type="ARBA" id="ARBA00022490"/>
    </source>
</evidence>
<comment type="subcellular location">
    <subcellularLocation>
        <location evidence="1">Cytoplasm</location>
    </subcellularLocation>
</comment>
<dbReference type="Proteomes" id="UP001626550">
    <property type="component" value="Unassembled WGS sequence"/>
</dbReference>
<dbReference type="CDD" id="cd07302">
    <property type="entry name" value="CHD"/>
    <property type="match status" value="1"/>
</dbReference>
<evidence type="ECO:0000313" key="9">
    <source>
        <dbReference type="EMBL" id="KAL3312144.1"/>
    </source>
</evidence>
<evidence type="ECO:0000256" key="2">
    <source>
        <dbReference type="ARBA" id="ARBA00012202"/>
    </source>
</evidence>
<dbReference type="InterPro" id="IPR038158">
    <property type="entry name" value="H-NOX_domain_sf"/>
</dbReference>
<dbReference type="Pfam" id="PF05186">
    <property type="entry name" value="Dpy-30"/>
    <property type="match status" value="1"/>
</dbReference>
<dbReference type="Pfam" id="PF07700">
    <property type="entry name" value="HNOB"/>
    <property type="match status" value="1"/>
</dbReference>
<dbReference type="InterPro" id="IPR049630">
    <property type="entry name" value="DYDC-like_DD"/>
</dbReference>
<dbReference type="PANTHER" id="PTHR45655:SF10">
    <property type="entry name" value="SOLUBLE GUANYLATE CYCLASE 88E"/>
    <property type="match status" value="1"/>
</dbReference>
<dbReference type="EMBL" id="JBJKFK010001832">
    <property type="protein sequence ID" value="KAL3312144.1"/>
    <property type="molecule type" value="Genomic_DNA"/>
</dbReference>
<dbReference type="InterPro" id="IPR011645">
    <property type="entry name" value="HNOB_dom_associated"/>
</dbReference>
<evidence type="ECO:0000256" key="4">
    <source>
        <dbReference type="ARBA" id="ARBA00022741"/>
    </source>
</evidence>
<dbReference type="SUPFAM" id="SSF55073">
    <property type="entry name" value="Nucleotide cyclase"/>
    <property type="match status" value="1"/>
</dbReference>
<dbReference type="Gene3D" id="6.10.250.780">
    <property type="match status" value="1"/>
</dbReference>
<evidence type="ECO:0000256" key="6">
    <source>
        <dbReference type="ARBA" id="ARBA00023239"/>
    </source>
</evidence>
<dbReference type="InterPro" id="IPR011644">
    <property type="entry name" value="Heme_NO-bd"/>
</dbReference>
<evidence type="ECO:0000259" key="8">
    <source>
        <dbReference type="PROSITE" id="PS50125"/>
    </source>
</evidence>
<evidence type="ECO:0000256" key="1">
    <source>
        <dbReference type="ARBA" id="ARBA00004496"/>
    </source>
</evidence>
<dbReference type="InterPro" id="IPR001054">
    <property type="entry name" value="A/G_cyclase"/>
</dbReference>
<evidence type="ECO:0000256" key="7">
    <source>
        <dbReference type="ARBA" id="ARBA00023293"/>
    </source>
</evidence>
<dbReference type="GO" id="GO:0005737">
    <property type="term" value="C:cytoplasm"/>
    <property type="evidence" value="ECO:0007669"/>
    <property type="project" value="UniProtKB-SubCell"/>
</dbReference>
<dbReference type="InterPro" id="IPR024096">
    <property type="entry name" value="NO_sig/Golgi_transp_ligand-bd"/>
</dbReference>
<name>A0ABD2PXY7_9PLAT</name>
<dbReference type="Gene3D" id="3.30.70.1230">
    <property type="entry name" value="Nucleotide cyclase"/>
    <property type="match status" value="1"/>
</dbReference>
<evidence type="ECO:0000313" key="10">
    <source>
        <dbReference type="Proteomes" id="UP001626550"/>
    </source>
</evidence>
<keyword evidence="7" id="KW-0141">cGMP biosynthesis</keyword>
<dbReference type="InterPro" id="IPR029787">
    <property type="entry name" value="Nucleotide_cyclase"/>
</dbReference>
<keyword evidence="3" id="KW-0963">Cytoplasm</keyword>
<comment type="caution">
    <text evidence="9">The sequence shown here is derived from an EMBL/GenBank/DDBJ whole genome shotgun (WGS) entry which is preliminary data.</text>
</comment>
<dbReference type="FunFam" id="3.30.70.1230:FF:000030">
    <property type="entry name" value="Si:ch211-215j19.12"/>
    <property type="match status" value="1"/>
</dbReference>
<dbReference type="EC" id="4.6.1.2" evidence="2"/>
<proteinExistence type="predicted"/>
<dbReference type="AlphaFoldDB" id="A0ABD2PXY7"/>
<dbReference type="SMART" id="SM00044">
    <property type="entry name" value="CYCc"/>
    <property type="match status" value="1"/>
</dbReference>
<protein>
    <recommendedName>
        <fullName evidence="2">guanylate cyclase</fullName>
        <ecNumber evidence="2">4.6.1.2</ecNumber>
    </recommendedName>
</protein>
<dbReference type="GO" id="GO:0005525">
    <property type="term" value="F:GTP binding"/>
    <property type="evidence" value="ECO:0007669"/>
    <property type="project" value="UniProtKB-KW"/>
</dbReference>
<dbReference type="Pfam" id="PF00211">
    <property type="entry name" value="Guanylate_cyc"/>
    <property type="match status" value="1"/>
</dbReference>
<dbReference type="Gene3D" id="3.30.450.260">
    <property type="entry name" value="Haem NO binding associated domain"/>
    <property type="match status" value="1"/>
</dbReference>
<feature type="domain" description="Guanylate cyclase" evidence="8">
    <location>
        <begin position="446"/>
        <end position="576"/>
    </location>
</feature>
<sequence>MYGLLLEGVQLFVEENYGEEVWHSLLEYAQVKQHSFQTRTIYPESLIGRLVLGLSELLDRNPEEILFENGRFFIKLVAKFGYGKILRILGRNFEDFLQGLDNLHNQLRFSYPKLKPPSFVLLEQKDDYTLRLDYSTKRSGYVYYVMGQLDAISKEFYSTQTEIFIESQCKDEDGLLNITIFGIRKVDRSSWITPNIDYELRSARSSICAGKDWGNIIIKSGDFFDVFPFHILVDENMKIIHSGSGFNYLEAGLLNTNFKDSFIIARPFIEPKLDQILLYKHNSFEIVLIANGTNDKHGTISREHAKGESMAESVLKFKGEMHYVSQWNYVLFLGTPQLRDPNQLHAIGLYLNDLNLYDSSREMVMVGNQESDELKKSFEIQLKKSQEMEESLKALDKMRKEADTLLYSCIPKSIGKSLRAGASASDTIKVSDYLDLIINQTFKRVSICFTKVVDFGPLCQQTSVESVVNLLNHMYSFYDNLTEKHKVYKVETIGDSYMLVSGAPKVTDFDAAHITEMAMDILEVTEKHLFWPSAPERHLQLYVGCHTGPIVAGIVGFKMPRYCLFGDTVNTSSRMMSNGMADRIHVSEPFAKNLQNYPYEVEYRGTMPIKGKGDMNTYFVVGRKKHFVTKDPISHQERNLENILVDDLANKYTTENDSVASDSRISSAGLSLINEDEELEEDFDATRAKPLDDKRKEQIYACVGRHRKMNTAETLESAAKKLAIELENKTAWREVTFSKSSPDLINDETWNGNVTPICLESEVNMVTQNKIEAFRRFHQSRQKNDNRISDLSNALTMALAEVALVKPKDPVDYMATWLKNYSSNEFDS</sequence>
<dbReference type="CDD" id="cd22966">
    <property type="entry name" value="DD_DYDC-like"/>
    <property type="match status" value="1"/>
</dbReference>
<gene>
    <name evidence="9" type="primary">GCY-31_2</name>
    <name evidence="9" type="ORF">Ciccas_009268</name>
</gene>
<dbReference type="InterPro" id="IPR042463">
    <property type="entry name" value="HNOB_dom_associated_sf"/>
</dbReference>
<dbReference type="Gene3D" id="3.90.1520.10">
    <property type="entry name" value="H-NOX domain"/>
    <property type="match status" value="1"/>
</dbReference>
<keyword evidence="10" id="KW-1185">Reference proteome</keyword>
<dbReference type="InterPro" id="IPR007858">
    <property type="entry name" value="Dpy-30_motif"/>
</dbReference>
<accession>A0ABD2PXY7</accession>
<dbReference type="SUPFAM" id="SSF111126">
    <property type="entry name" value="Ligand-binding domain in the NO signalling and Golgi transport"/>
    <property type="match status" value="1"/>
</dbReference>
<dbReference type="PROSITE" id="PS50125">
    <property type="entry name" value="GUANYLATE_CYCLASE_2"/>
    <property type="match status" value="1"/>
</dbReference>
<evidence type="ECO:0000256" key="5">
    <source>
        <dbReference type="ARBA" id="ARBA00023134"/>
    </source>
</evidence>
<organism evidence="9 10">
    <name type="scientific">Cichlidogyrus casuarinus</name>
    <dbReference type="NCBI Taxonomy" id="1844966"/>
    <lineage>
        <taxon>Eukaryota</taxon>
        <taxon>Metazoa</taxon>
        <taxon>Spiralia</taxon>
        <taxon>Lophotrochozoa</taxon>
        <taxon>Platyhelminthes</taxon>
        <taxon>Monogenea</taxon>
        <taxon>Monopisthocotylea</taxon>
        <taxon>Dactylogyridea</taxon>
        <taxon>Ancyrocephalidae</taxon>
        <taxon>Cichlidogyrus</taxon>
    </lineage>
</organism>
<reference evidence="9 10" key="1">
    <citation type="submission" date="2024-11" db="EMBL/GenBank/DDBJ databases">
        <title>Adaptive evolution of stress response genes in parasites aligns with host niche diversity.</title>
        <authorList>
            <person name="Hahn C."/>
            <person name="Resl P."/>
        </authorList>
    </citation>
    <scope>NUCLEOTIDE SEQUENCE [LARGE SCALE GENOMIC DNA]</scope>
    <source>
        <strain evidence="9">EGGRZ-B1_66</strain>
        <tissue evidence="9">Body</tissue>
    </source>
</reference>
<dbReference type="PANTHER" id="PTHR45655">
    <property type="entry name" value="GUANYLATE CYCLASE SOLUBLE SUBUNIT BETA-2"/>
    <property type="match status" value="1"/>
</dbReference>
<keyword evidence="4" id="KW-0547">Nucleotide-binding</keyword>
<keyword evidence="5" id="KW-0342">GTP-binding</keyword>